<accession>A0A450TKA8</accession>
<proteinExistence type="predicted"/>
<protein>
    <submittedName>
        <fullName evidence="1">Uncharacterized protein</fullName>
    </submittedName>
</protein>
<gene>
    <name evidence="1" type="ORF">BECKFW1821C_GA0114237_101330</name>
</gene>
<organism evidence="1">
    <name type="scientific">Candidatus Kentrum sp. FW</name>
    <dbReference type="NCBI Taxonomy" id="2126338"/>
    <lineage>
        <taxon>Bacteria</taxon>
        <taxon>Pseudomonadati</taxon>
        <taxon>Pseudomonadota</taxon>
        <taxon>Gammaproteobacteria</taxon>
        <taxon>Candidatus Kentrum</taxon>
    </lineage>
</organism>
<reference evidence="1" key="1">
    <citation type="submission" date="2019-02" db="EMBL/GenBank/DDBJ databases">
        <authorList>
            <person name="Gruber-Vodicka R. H."/>
            <person name="Seah K. B. B."/>
        </authorList>
    </citation>
    <scope>NUCLEOTIDE SEQUENCE</scope>
    <source>
        <strain evidence="1">BECK_BZ131</strain>
    </source>
</reference>
<name>A0A450TKA8_9GAMM</name>
<dbReference type="AlphaFoldDB" id="A0A450TKA8"/>
<sequence length="54" mass="5852">MQSVALLIGISEFPHADFSSLPAAVENVRALKKVLCHPEMGLFTESNVTVLENP</sequence>
<dbReference type="EMBL" id="CAADFE010000013">
    <property type="protein sequence ID" value="VFJ67984.1"/>
    <property type="molecule type" value="Genomic_DNA"/>
</dbReference>
<evidence type="ECO:0000313" key="1">
    <source>
        <dbReference type="EMBL" id="VFJ67984.1"/>
    </source>
</evidence>